<evidence type="ECO:0000313" key="1">
    <source>
        <dbReference type="EMBL" id="CEF66400.1"/>
    </source>
</evidence>
<sequence length="308" mass="37043">MNINNKKINNDEEYIEVDFTPNVDYIETVVLDLKKNNIIDVCTLQEYVRLFINLMNSLKNQKKREVKSFSDTSIVKKTKKIGKLLNFRDELMYFVSNNNSQNENREKFSSWNVIKKRLLKNEIKLNDNKLTLNKARNNKEVFKSHSAILIPPNDVLRKERFMKCWPSDYDKLLLYVKNEMNILFEINKDYIEVLRLMKILKSKKELYKKNANSYKLLIPVSIKNEYFGTAYKKLQLFFIYEKLGLPQNTNDNIKNFIKYDESVEYVKFHLLKLELLFHQYEIRLIRLFIKLNVMHKELLEIKIKKNTN</sequence>
<reference evidence="3" key="2">
    <citation type="submission" date="2020-12" db="UniProtKB">
        <authorList>
            <consortium name="WormBaseParasite"/>
        </authorList>
    </citation>
    <scope>IDENTIFICATION</scope>
</reference>
<evidence type="ECO:0000313" key="4">
    <source>
        <dbReference type="WormBase" id="SRAE_2000106900"/>
    </source>
</evidence>
<evidence type="ECO:0000313" key="3">
    <source>
        <dbReference type="WBParaSite" id="SRAE_2000106900.1"/>
    </source>
</evidence>
<dbReference type="EMBL" id="LN609529">
    <property type="protein sequence ID" value="CEF66400.1"/>
    <property type="molecule type" value="Genomic_DNA"/>
</dbReference>
<proteinExistence type="predicted"/>
<gene>
    <name evidence="1 3 4" type="ORF">SRAE_2000106900</name>
</gene>
<organism evidence="1">
    <name type="scientific">Strongyloides ratti</name>
    <name type="common">Parasitic roundworm</name>
    <dbReference type="NCBI Taxonomy" id="34506"/>
    <lineage>
        <taxon>Eukaryota</taxon>
        <taxon>Metazoa</taxon>
        <taxon>Ecdysozoa</taxon>
        <taxon>Nematoda</taxon>
        <taxon>Chromadorea</taxon>
        <taxon>Rhabditida</taxon>
        <taxon>Tylenchina</taxon>
        <taxon>Panagrolaimomorpha</taxon>
        <taxon>Strongyloidoidea</taxon>
        <taxon>Strongyloididae</taxon>
        <taxon>Strongyloides</taxon>
    </lineage>
</organism>
<dbReference type="Proteomes" id="UP000035682">
    <property type="component" value="Unplaced"/>
</dbReference>
<dbReference type="CTD" id="36378764"/>
<dbReference type="RefSeq" id="XP_024505600.1">
    <property type="nucleotide sequence ID" value="XM_024651977.1"/>
</dbReference>
<evidence type="ECO:0000313" key="2">
    <source>
        <dbReference type="Proteomes" id="UP000035682"/>
    </source>
</evidence>
<accession>A0A090LFX2</accession>
<keyword evidence="2" id="KW-1185">Reference proteome</keyword>
<dbReference type="AlphaFoldDB" id="A0A090LFX2"/>
<reference evidence="1 2" key="1">
    <citation type="submission" date="2014-09" db="EMBL/GenBank/DDBJ databases">
        <authorList>
            <person name="Martin A.A."/>
        </authorList>
    </citation>
    <scope>NUCLEOTIDE SEQUENCE</scope>
    <source>
        <strain evidence="2">ED321</strain>
        <strain evidence="1">ED321 Heterogonic</strain>
    </source>
</reference>
<protein>
    <submittedName>
        <fullName evidence="1 3">Uncharacterized protein</fullName>
    </submittedName>
</protein>
<dbReference type="WormBase" id="SRAE_2000106900">
    <property type="protein sequence ID" value="SRP03789"/>
    <property type="gene ID" value="WBGene00261270"/>
</dbReference>
<dbReference type="WBParaSite" id="SRAE_2000106900.1">
    <property type="protein sequence ID" value="SRAE_2000106900.1"/>
    <property type="gene ID" value="WBGene00261270"/>
</dbReference>
<dbReference type="GeneID" id="36378764"/>
<name>A0A090LFX2_STRRB</name>